<dbReference type="AlphaFoldDB" id="A0A9P4UU76"/>
<sequence>MFTALHPSQYPAEFFTEAGPCPPPQYAGPFVATGPWPPCPPYHAAGAFFDANYGIPPQHPAGAFFHAGDCIPPQHPAWAFFNDGCWPPQHPAWAFFNDGYWPPQWPEASGPETHILRPNVSFGECDQQFCIKFAIPFSVGPSNFAVHGQFVAEIRSGERVYLHIKQTHPDIDRVPLELLTLIDALTRYTYFDAMPEVDPVGKAILQKLSSFVAFVGNITAQQWPQQARPLIGFLSWGKTVHFEGYPCDIVGMLQDKDEADYLYVLKSAINVAGKDAEISYQLPSLVKCIAGKNPEEVHEEIRRQCLHLGGDPEDIDRQNLSTVHALKDDMERGIIHFLRVVSFLQIGNRTHSEHKSDHRSKSPLEHSLSMLKMFGVRLTRLPVHVNTSAVEWAKVAIEAHIGPREEPLPDRIWMDLMEQPIFSLEAFFQQMDIIYVRVNDRECGAIAQCLMTTVFLPQFTIPMARWLTEYGSVNWMKEGRQSSRDKEQSALALLSYFSILYAVLKNNDVPLELRKGVIDLVVSGSDGEPEKMRDKLREELEDELLRRLAGKDKSKIFVAIKLVTDKVDHDC</sequence>
<dbReference type="Proteomes" id="UP000799444">
    <property type="component" value="Unassembled WGS sequence"/>
</dbReference>
<evidence type="ECO:0000313" key="1">
    <source>
        <dbReference type="EMBL" id="KAF2726884.1"/>
    </source>
</evidence>
<comment type="caution">
    <text evidence="1">The sequence shown here is derived from an EMBL/GenBank/DDBJ whole genome shotgun (WGS) entry which is preliminary data.</text>
</comment>
<organism evidence="1 2">
    <name type="scientific">Polyplosphaeria fusca</name>
    <dbReference type="NCBI Taxonomy" id="682080"/>
    <lineage>
        <taxon>Eukaryota</taxon>
        <taxon>Fungi</taxon>
        <taxon>Dikarya</taxon>
        <taxon>Ascomycota</taxon>
        <taxon>Pezizomycotina</taxon>
        <taxon>Dothideomycetes</taxon>
        <taxon>Pleosporomycetidae</taxon>
        <taxon>Pleosporales</taxon>
        <taxon>Tetraplosphaeriaceae</taxon>
        <taxon>Polyplosphaeria</taxon>
    </lineage>
</organism>
<dbReference type="EMBL" id="ML996376">
    <property type="protein sequence ID" value="KAF2726884.1"/>
    <property type="molecule type" value="Genomic_DNA"/>
</dbReference>
<evidence type="ECO:0000313" key="2">
    <source>
        <dbReference type="Proteomes" id="UP000799444"/>
    </source>
</evidence>
<protein>
    <submittedName>
        <fullName evidence="1">Uncharacterized protein</fullName>
    </submittedName>
</protein>
<gene>
    <name evidence="1" type="ORF">EJ04DRAFT_570873</name>
</gene>
<name>A0A9P4UU76_9PLEO</name>
<proteinExistence type="predicted"/>
<accession>A0A9P4UU76</accession>
<reference evidence="1" key="1">
    <citation type="journal article" date="2020" name="Stud. Mycol.">
        <title>101 Dothideomycetes genomes: a test case for predicting lifestyles and emergence of pathogens.</title>
        <authorList>
            <person name="Haridas S."/>
            <person name="Albert R."/>
            <person name="Binder M."/>
            <person name="Bloem J."/>
            <person name="Labutti K."/>
            <person name="Salamov A."/>
            <person name="Andreopoulos B."/>
            <person name="Baker S."/>
            <person name="Barry K."/>
            <person name="Bills G."/>
            <person name="Bluhm B."/>
            <person name="Cannon C."/>
            <person name="Castanera R."/>
            <person name="Culley D."/>
            <person name="Daum C."/>
            <person name="Ezra D."/>
            <person name="Gonzalez J."/>
            <person name="Henrissat B."/>
            <person name="Kuo A."/>
            <person name="Liang C."/>
            <person name="Lipzen A."/>
            <person name="Lutzoni F."/>
            <person name="Magnuson J."/>
            <person name="Mondo S."/>
            <person name="Nolan M."/>
            <person name="Ohm R."/>
            <person name="Pangilinan J."/>
            <person name="Park H.-J."/>
            <person name="Ramirez L."/>
            <person name="Alfaro M."/>
            <person name="Sun H."/>
            <person name="Tritt A."/>
            <person name="Yoshinaga Y."/>
            <person name="Zwiers L.-H."/>
            <person name="Turgeon B."/>
            <person name="Goodwin S."/>
            <person name="Spatafora J."/>
            <person name="Crous P."/>
            <person name="Grigoriev I."/>
        </authorList>
    </citation>
    <scope>NUCLEOTIDE SEQUENCE</scope>
    <source>
        <strain evidence="1">CBS 125425</strain>
    </source>
</reference>
<keyword evidence="2" id="KW-1185">Reference proteome</keyword>